<name>A0ABW0W624_9BACL</name>
<sequence>MIRIREESITARWFQHILVYAFLFFNLMPIAWLLLSSLKTNQEFLNNPWSLPEMIQWGNFTNAWIGGVQKYFLNSVIVVGTSVLLTIMVTVPAGFVLLRMKFPFRKTLLSLVLIGVMVPGHAVAIPLFQILNELGVRNSYLSMILPYVAFAVSFSILILSARLKTISRELEEASVMDGCGAFGIFFKIIAPLLSAEIVTVTIVNFIWMWNELFFAMIFTSSEDIRTLPFGLTAFVGEYGTNWTPMFAALVISFVPLFVLYLILQNKIVGGMTAGSIKG</sequence>
<keyword evidence="10" id="KW-1185">Reference proteome</keyword>
<comment type="subcellular location">
    <subcellularLocation>
        <location evidence="1 7">Cell membrane</location>
        <topology evidence="1 7">Multi-pass membrane protein</topology>
    </subcellularLocation>
</comment>
<dbReference type="Gene3D" id="1.10.3720.10">
    <property type="entry name" value="MetI-like"/>
    <property type="match status" value="1"/>
</dbReference>
<reference evidence="10" key="1">
    <citation type="journal article" date="2019" name="Int. J. Syst. Evol. Microbiol.">
        <title>The Global Catalogue of Microorganisms (GCM) 10K type strain sequencing project: providing services to taxonomists for standard genome sequencing and annotation.</title>
        <authorList>
            <consortium name="The Broad Institute Genomics Platform"/>
            <consortium name="The Broad Institute Genome Sequencing Center for Infectious Disease"/>
            <person name="Wu L."/>
            <person name="Ma J."/>
        </authorList>
    </citation>
    <scope>NUCLEOTIDE SEQUENCE [LARGE SCALE GENOMIC DNA]</scope>
    <source>
        <strain evidence="10">CGMCC 1.3240</strain>
    </source>
</reference>
<keyword evidence="2 7" id="KW-0813">Transport</keyword>
<comment type="similarity">
    <text evidence="7">Belongs to the binding-protein-dependent transport system permease family.</text>
</comment>
<feature type="transmembrane region" description="Helical" evidence="7">
    <location>
        <begin position="12"/>
        <end position="35"/>
    </location>
</feature>
<accession>A0ABW0W624</accession>
<evidence type="ECO:0000256" key="7">
    <source>
        <dbReference type="RuleBase" id="RU363032"/>
    </source>
</evidence>
<evidence type="ECO:0000259" key="8">
    <source>
        <dbReference type="PROSITE" id="PS50928"/>
    </source>
</evidence>
<evidence type="ECO:0000256" key="1">
    <source>
        <dbReference type="ARBA" id="ARBA00004651"/>
    </source>
</evidence>
<dbReference type="InterPro" id="IPR000515">
    <property type="entry name" value="MetI-like"/>
</dbReference>
<feature type="transmembrane region" description="Helical" evidence="7">
    <location>
        <begin position="242"/>
        <end position="263"/>
    </location>
</feature>
<dbReference type="PANTHER" id="PTHR43744:SF12">
    <property type="entry name" value="ABC TRANSPORTER PERMEASE PROTEIN MG189-RELATED"/>
    <property type="match status" value="1"/>
</dbReference>
<dbReference type="PANTHER" id="PTHR43744">
    <property type="entry name" value="ABC TRANSPORTER PERMEASE PROTEIN MG189-RELATED-RELATED"/>
    <property type="match status" value="1"/>
</dbReference>
<dbReference type="CDD" id="cd06261">
    <property type="entry name" value="TM_PBP2"/>
    <property type="match status" value="1"/>
</dbReference>
<proteinExistence type="inferred from homology"/>
<keyword evidence="4 7" id="KW-0812">Transmembrane</keyword>
<keyword evidence="6 7" id="KW-0472">Membrane</keyword>
<evidence type="ECO:0000256" key="6">
    <source>
        <dbReference type="ARBA" id="ARBA00023136"/>
    </source>
</evidence>
<feature type="transmembrane region" description="Helical" evidence="7">
    <location>
        <begin position="108"/>
        <end position="128"/>
    </location>
</feature>
<feature type="domain" description="ABC transmembrane type-1" evidence="8">
    <location>
        <begin position="72"/>
        <end position="263"/>
    </location>
</feature>
<feature type="transmembrane region" description="Helical" evidence="7">
    <location>
        <begin position="184"/>
        <end position="209"/>
    </location>
</feature>
<evidence type="ECO:0000256" key="5">
    <source>
        <dbReference type="ARBA" id="ARBA00022989"/>
    </source>
</evidence>
<comment type="caution">
    <text evidence="9">The sequence shown here is derived from an EMBL/GenBank/DDBJ whole genome shotgun (WGS) entry which is preliminary data.</text>
</comment>
<keyword evidence="5 7" id="KW-1133">Transmembrane helix</keyword>
<organism evidence="9 10">
    <name type="scientific">Paenibacillus solisilvae</name>
    <dbReference type="NCBI Taxonomy" id="2486751"/>
    <lineage>
        <taxon>Bacteria</taxon>
        <taxon>Bacillati</taxon>
        <taxon>Bacillota</taxon>
        <taxon>Bacilli</taxon>
        <taxon>Bacillales</taxon>
        <taxon>Paenibacillaceae</taxon>
        <taxon>Paenibacillus</taxon>
    </lineage>
</organism>
<dbReference type="Proteomes" id="UP001596047">
    <property type="component" value="Unassembled WGS sequence"/>
</dbReference>
<protein>
    <submittedName>
        <fullName evidence="9">Carbohydrate ABC transporter permease</fullName>
    </submittedName>
</protein>
<dbReference type="SUPFAM" id="SSF161098">
    <property type="entry name" value="MetI-like"/>
    <property type="match status" value="1"/>
</dbReference>
<dbReference type="PROSITE" id="PS50928">
    <property type="entry name" value="ABC_TM1"/>
    <property type="match status" value="1"/>
</dbReference>
<dbReference type="EMBL" id="JBHSOW010000098">
    <property type="protein sequence ID" value="MFC5652494.1"/>
    <property type="molecule type" value="Genomic_DNA"/>
</dbReference>
<evidence type="ECO:0000313" key="10">
    <source>
        <dbReference type="Proteomes" id="UP001596047"/>
    </source>
</evidence>
<gene>
    <name evidence="9" type="ORF">ACFPYJ_25925</name>
</gene>
<evidence type="ECO:0000256" key="4">
    <source>
        <dbReference type="ARBA" id="ARBA00022692"/>
    </source>
</evidence>
<dbReference type="Pfam" id="PF00528">
    <property type="entry name" value="BPD_transp_1"/>
    <property type="match status" value="1"/>
</dbReference>
<evidence type="ECO:0000256" key="3">
    <source>
        <dbReference type="ARBA" id="ARBA00022475"/>
    </source>
</evidence>
<feature type="transmembrane region" description="Helical" evidence="7">
    <location>
        <begin position="140"/>
        <end position="163"/>
    </location>
</feature>
<keyword evidence="3" id="KW-1003">Cell membrane</keyword>
<dbReference type="RefSeq" id="WP_379191136.1">
    <property type="nucleotide sequence ID" value="NZ_JBHSOW010000098.1"/>
</dbReference>
<feature type="transmembrane region" description="Helical" evidence="7">
    <location>
        <begin position="71"/>
        <end position="96"/>
    </location>
</feature>
<evidence type="ECO:0000313" key="9">
    <source>
        <dbReference type="EMBL" id="MFC5652494.1"/>
    </source>
</evidence>
<dbReference type="InterPro" id="IPR035906">
    <property type="entry name" value="MetI-like_sf"/>
</dbReference>
<evidence type="ECO:0000256" key="2">
    <source>
        <dbReference type="ARBA" id="ARBA00022448"/>
    </source>
</evidence>